<dbReference type="EMBL" id="JAWZYT010002392">
    <property type="protein sequence ID" value="KAK4304738.1"/>
    <property type="molecule type" value="Genomic_DNA"/>
</dbReference>
<organism evidence="1 2">
    <name type="scientific">Petrolisthes manimaculis</name>
    <dbReference type="NCBI Taxonomy" id="1843537"/>
    <lineage>
        <taxon>Eukaryota</taxon>
        <taxon>Metazoa</taxon>
        <taxon>Ecdysozoa</taxon>
        <taxon>Arthropoda</taxon>
        <taxon>Crustacea</taxon>
        <taxon>Multicrustacea</taxon>
        <taxon>Malacostraca</taxon>
        <taxon>Eumalacostraca</taxon>
        <taxon>Eucarida</taxon>
        <taxon>Decapoda</taxon>
        <taxon>Pleocyemata</taxon>
        <taxon>Anomura</taxon>
        <taxon>Galatheoidea</taxon>
        <taxon>Porcellanidae</taxon>
        <taxon>Petrolisthes</taxon>
    </lineage>
</organism>
<gene>
    <name evidence="1" type="ORF">Pmani_023336</name>
</gene>
<dbReference type="AlphaFoldDB" id="A0AAE1PA99"/>
<name>A0AAE1PA99_9EUCA</name>
<evidence type="ECO:0000313" key="1">
    <source>
        <dbReference type="EMBL" id="KAK4304738.1"/>
    </source>
</evidence>
<keyword evidence="2" id="KW-1185">Reference proteome</keyword>
<protein>
    <submittedName>
        <fullName evidence="1">Uncharacterized protein</fullName>
    </submittedName>
</protein>
<reference evidence="1" key="1">
    <citation type="submission" date="2023-11" db="EMBL/GenBank/DDBJ databases">
        <title>Genome assemblies of two species of porcelain crab, Petrolisthes cinctipes and Petrolisthes manimaculis (Anomura: Porcellanidae).</title>
        <authorList>
            <person name="Angst P."/>
        </authorList>
    </citation>
    <scope>NUCLEOTIDE SEQUENCE</scope>
    <source>
        <strain evidence="1">PB745_02</strain>
        <tissue evidence="1">Gill</tissue>
    </source>
</reference>
<accession>A0AAE1PA99</accession>
<sequence length="71" mass="8291">MTVNLLRSPPQDRWGDAEEEGLCVVSKNFDRHLYIDLITDGHTNYELQPLRKIRTLSILHHRNTKRMSSSS</sequence>
<evidence type="ECO:0000313" key="2">
    <source>
        <dbReference type="Proteomes" id="UP001292094"/>
    </source>
</evidence>
<proteinExistence type="predicted"/>
<comment type="caution">
    <text evidence="1">The sequence shown here is derived from an EMBL/GenBank/DDBJ whole genome shotgun (WGS) entry which is preliminary data.</text>
</comment>
<dbReference type="Proteomes" id="UP001292094">
    <property type="component" value="Unassembled WGS sequence"/>
</dbReference>